<evidence type="ECO:0000256" key="3">
    <source>
        <dbReference type="ARBA" id="ARBA00023006"/>
    </source>
</evidence>
<dbReference type="InterPro" id="IPR007242">
    <property type="entry name" value="Atg12"/>
</dbReference>
<dbReference type="Pfam" id="PF04110">
    <property type="entry name" value="APG12"/>
    <property type="match status" value="1"/>
</dbReference>
<comment type="caution">
    <text evidence="5">The sequence shown here is derived from an EMBL/GenBank/DDBJ whole genome shotgun (WGS) entry which is preliminary data.</text>
</comment>
<accession>A0ABP0FX86</accession>
<evidence type="ECO:0000313" key="5">
    <source>
        <dbReference type="EMBL" id="CAK8684212.1"/>
    </source>
</evidence>
<evidence type="ECO:0000256" key="1">
    <source>
        <dbReference type="ARBA" id="ARBA00022499"/>
    </source>
</evidence>
<protein>
    <recommendedName>
        <fullName evidence="4">Ubiquitin-like protein ATG12</fullName>
    </recommendedName>
</protein>
<keyword evidence="2 4" id="KW-0833">Ubl conjugation pathway</keyword>
<evidence type="ECO:0000256" key="2">
    <source>
        <dbReference type="ARBA" id="ARBA00022786"/>
    </source>
</evidence>
<comment type="function">
    <text evidence="4">Ubiquitin-like protein involved in autophagic vesicle formation.</text>
</comment>
<proteinExistence type="inferred from homology"/>
<dbReference type="PANTHER" id="PTHR13385:SF0">
    <property type="entry name" value="UBIQUITIN-LIKE PROTEIN ATG12"/>
    <property type="match status" value="1"/>
</dbReference>
<organism evidence="5 6">
    <name type="scientific">Clavelina lepadiformis</name>
    <name type="common">Light-bulb sea squirt</name>
    <name type="synonym">Ascidia lepadiformis</name>
    <dbReference type="NCBI Taxonomy" id="159417"/>
    <lineage>
        <taxon>Eukaryota</taxon>
        <taxon>Metazoa</taxon>
        <taxon>Chordata</taxon>
        <taxon>Tunicata</taxon>
        <taxon>Ascidiacea</taxon>
        <taxon>Aplousobranchia</taxon>
        <taxon>Clavelinidae</taxon>
        <taxon>Clavelina</taxon>
    </lineage>
</organism>
<gene>
    <name evidence="5" type="ORF">CVLEPA_LOCUS15205</name>
</gene>
<evidence type="ECO:0000313" key="6">
    <source>
        <dbReference type="Proteomes" id="UP001642483"/>
    </source>
</evidence>
<dbReference type="CDD" id="cd01612">
    <property type="entry name" value="Ubl_ATG12"/>
    <property type="match status" value="1"/>
</dbReference>
<comment type="subunit">
    <text evidence="4">Forms a conjugate with ATG5.</text>
</comment>
<dbReference type="InterPro" id="IPR029071">
    <property type="entry name" value="Ubiquitin-like_domsf"/>
</dbReference>
<sequence length="106" mass="11888">MADDKQVPETGDVNVAKPQKIVLLFCQTGGAPILTKKKWQVESSRTIGWVNTFLRKTLRLEPNESLFLYVNQAFAPSPDRELGTLFDCFSANGKLVLHYATMQAWG</sequence>
<dbReference type="PANTHER" id="PTHR13385">
    <property type="entry name" value="AUTOPHAGY PROTEIN 12"/>
    <property type="match status" value="1"/>
</dbReference>
<dbReference type="Gene3D" id="3.10.20.90">
    <property type="entry name" value="Phosphatidylinositol 3-kinase Catalytic Subunit, Chain A, domain 1"/>
    <property type="match status" value="1"/>
</dbReference>
<dbReference type="SUPFAM" id="SSF54236">
    <property type="entry name" value="Ubiquitin-like"/>
    <property type="match status" value="1"/>
</dbReference>
<dbReference type="Proteomes" id="UP001642483">
    <property type="component" value="Unassembled WGS sequence"/>
</dbReference>
<keyword evidence="3 4" id="KW-0072">Autophagy</keyword>
<keyword evidence="6" id="KW-1185">Reference proteome</keyword>
<reference evidence="5 6" key="1">
    <citation type="submission" date="2024-02" db="EMBL/GenBank/DDBJ databases">
        <authorList>
            <person name="Daric V."/>
            <person name="Darras S."/>
        </authorList>
    </citation>
    <scope>NUCLEOTIDE SEQUENCE [LARGE SCALE GENOMIC DNA]</scope>
</reference>
<keyword evidence="1 4" id="KW-1017">Isopeptide bond</keyword>
<dbReference type="EMBL" id="CAWYQH010000097">
    <property type="protein sequence ID" value="CAK8684212.1"/>
    <property type="molecule type" value="Genomic_DNA"/>
</dbReference>
<name>A0ABP0FX86_CLALP</name>
<evidence type="ECO:0000256" key="4">
    <source>
        <dbReference type="RuleBase" id="RU361201"/>
    </source>
</evidence>
<comment type="similarity">
    <text evidence="4">Belongs to the ATG12 family.</text>
</comment>